<feature type="compositionally biased region" description="Polar residues" evidence="1">
    <location>
        <begin position="213"/>
        <end position="222"/>
    </location>
</feature>
<name>A0A8X6NAG2_NEPPI</name>
<dbReference type="InterPro" id="IPR036508">
    <property type="entry name" value="Chitin-bd_dom_sf"/>
</dbReference>
<feature type="compositionally biased region" description="Basic and acidic residues" evidence="1">
    <location>
        <begin position="175"/>
        <end position="184"/>
    </location>
</feature>
<feature type="region of interest" description="Disordered" evidence="1">
    <location>
        <begin position="174"/>
        <end position="245"/>
    </location>
</feature>
<dbReference type="InterPro" id="IPR052976">
    <property type="entry name" value="Scoloptoxin-like"/>
</dbReference>
<evidence type="ECO:0000259" key="2">
    <source>
        <dbReference type="PROSITE" id="PS50940"/>
    </source>
</evidence>
<dbReference type="OrthoDB" id="6434376at2759"/>
<dbReference type="PROSITE" id="PS50940">
    <property type="entry name" value="CHIT_BIND_II"/>
    <property type="match status" value="1"/>
</dbReference>
<dbReference type="Proteomes" id="UP000887013">
    <property type="component" value="Unassembled WGS sequence"/>
</dbReference>
<dbReference type="PANTHER" id="PTHR22933">
    <property type="entry name" value="FI18007P1-RELATED"/>
    <property type="match status" value="1"/>
</dbReference>
<sequence>MVAGPHLRVCSCGTFKICLTGFISPKSIDAKFEGLNHAARLKHNCLIRMGVWLLVIGMILIDGNCSASDNDSLERAKLYMEACAKQELFASVPPLNFTCENKIAGGYYADIDTGCHIFHLCAPSNLQTLTDHPFCCHPELVFDQRFLVCDRPENVDCPVSYRYYSDQFDGPVKVQQRENEEQQAKNRARQSRGSDTEKSDSEDDGEAVEDESSSQISSNGSTEIDDPLVENHGKAVTLPPAFRQR</sequence>
<dbReference type="Pfam" id="PF01607">
    <property type="entry name" value="CBM_14"/>
    <property type="match status" value="1"/>
</dbReference>
<protein>
    <submittedName>
        <fullName evidence="3">Chitin-binding type-2 domain-containing protein</fullName>
    </submittedName>
</protein>
<dbReference type="InterPro" id="IPR002557">
    <property type="entry name" value="Chitin-bd_dom"/>
</dbReference>
<evidence type="ECO:0000313" key="3">
    <source>
        <dbReference type="EMBL" id="GFT03139.1"/>
    </source>
</evidence>
<organism evidence="3 4">
    <name type="scientific">Nephila pilipes</name>
    <name type="common">Giant wood spider</name>
    <name type="synonym">Nephila maculata</name>
    <dbReference type="NCBI Taxonomy" id="299642"/>
    <lineage>
        <taxon>Eukaryota</taxon>
        <taxon>Metazoa</taxon>
        <taxon>Ecdysozoa</taxon>
        <taxon>Arthropoda</taxon>
        <taxon>Chelicerata</taxon>
        <taxon>Arachnida</taxon>
        <taxon>Araneae</taxon>
        <taxon>Araneomorphae</taxon>
        <taxon>Entelegynae</taxon>
        <taxon>Araneoidea</taxon>
        <taxon>Nephilidae</taxon>
        <taxon>Nephila</taxon>
    </lineage>
</organism>
<accession>A0A8X6NAG2</accession>
<dbReference type="EMBL" id="BMAW01102198">
    <property type="protein sequence ID" value="GFT03139.1"/>
    <property type="molecule type" value="Genomic_DNA"/>
</dbReference>
<proteinExistence type="predicted"/>
<feature type="compositionally biased region" description="Acidic residues" evidence="1">
    <location>
        <begin position="200"/>
        <end position="212"/>
    </location>
</feature>
<comment type="caution">
    <text evidence="3">The sequence shown here is derived from an EMBL/GenBank/DDBJ whole genome shotgun (WGS) entry which is preliminary data.</text>
</comment>
<dbReference type="PANTHER" id="PTHR22933:SF31">
    <property type="entry name" value="FI18007P1"/>
    <property type="match status" value="1"/>
</dbReference>
<keyword evidence="4" id="KW-1185">Reference proteome</keyword>
<evidence type="ECO:0000313" key="4">
    <source>
        <dbReference type="Proteomes" id="UP000887013"/>
    </source>
</evidence>
<dbReference type="SUPFAM" id="SSF57625">
    <property type="entry name" value="Invertebrate chitin-binding proteins"/>
    <property type="match status" value="1"/>
</dbReference>
<feature type="domain" description="Chitin-binding type-2" evidence="2">
    <location>
        <begin position="96"/>
        <end position="159"/>
    </location>
</feature>
<reference evidence="3" key="1">
    <citation type="submission" date="2020-08" db="EMBL/GenBank/DDBJ databases">
        <title>Multicomponent nature underlies the extraordinary mechanical properties of spider dragline silk.</title>
        <authorList>
            <person name="Kono N."/>
            <person name="Nakamura H."/>
            <person name="Mori M."/>
            <person name="Yoshida Y."/>
            <person name="Ohtoshi R."/>
            <person name="Malay A.D."/>
            <person name="Moran D.A.P."/>
            <person name="Tomita M."/>
            <person name="Numata K."/>
            <person name="Arakawa K."/>
        </authorList>
    </citation>
    <scope>NUCLEOTIDE SEQUENCE</scope>
</reference>
<dbReference type="AlphaFoldDB" id="A0A8X6NAG2"/>
<dbReference type="GO" id="GO:0005576">
    <property type="term" value="C:extracellular region"/>
    <property type="evidence" value="ECO:0007669"/>
    <property type="project" value="InterPro"/>
</dbReference>
<gene>
    <name evidence="3" type="primary">AVEN_159008_1</name>
    <name evidence="3" type="ORF">NPIL_305391</name>
</gene>
<dbReference type="Gene3D" id="2.170.140.10">
    <property type="entry name" value="Chitin binding domain"/>
    <property type="match status" value="1"/>
</dbReference>
<dbReference type="GO" id="GO:0008061">
    <property type="term" value="F:chitin binding"/>
    <property type="evidence" value="ECO:0007669"/>
    <property type="project" value="InterPro"/>
</dbReference>
<evidence type="ECO:0000256" key="1">
    <source>
        <dbReference type="SAM" id="MobiDB-lite"/>
    </source>
</evidence>